<dbReference type="Proteomes" id="UP000250123">
    <property type="component" value="Chromosome SHEWBE"/>
</dbReference>
<accession>A0A330LWB4</accession>
<gene>
    <name evidence="2" type="ORF">SHEWBE_0614</name>
</gene>
<dbReference type="RefSeq" id="WP_112351422.1">
    <property type="nucleotide sequence ID" value="NZ_LS483452.1"/>
</dbReference>
<sequence>MRLIAFSYILLPALLSNMALAARDDNGLLFGITVDGLDRAHEHTKDVVRSCFQYGLQSALAVMAPLPVDARVEMREAFLEYSNTQTKICLEVFSFKLLEAASVVK</sequence>
<proteinExistence type="predicted"/>
<dbReference type="EMBL" id="LS483452">
    <property type="protein sequence ID" value="SQH74599.1"/>
    <property type="molecule type" value="Genomic_DNA"/>
</dbReference>
<evidence type="ECO:0000256" key="1">
    <source>
        <dbReference type="SAM" id="SignalP"/>
    </source>
</evidence>
<evidence type="ECO:0000313" key="3">
    <source>
        <dbReference type="Proteomes" id="UP000250123"/>
    </source>
</evidence>
<feature type="chain" id="PRO_5016361301" evidence="1">
    <location>
        <begin position="22"/>
        <end position="105"/>
    </location>
</feature>
<name>A0A330LWB4_9GAMM</name>
<dbReference type="KEGG" id="sbk:SHEWBE_0614"/>
<feature type="signal peptide" evidence="1">
    <location>
        <begin position="1"/>
        <end position="21"/>
    </location>
</feature>
<reference evidence="3" key="1">
    <citation type="submission" date="2018-06" db="EMBL/GenBank/DDBJ databases">
        <authorList>
            <person name="Cea G.-C."/>
            <person name="William W."/>
        </authorList>
    </citation>
    <scope>NUCLEOTIDE SEQUENCE [LARGE SCALE GENOMIC DNA]</scope>
    <source>
        <strain evidence="3">DB21MT-2</strain>
    </source>
</reference>
<organism evidence="2 3">
    <name type="scientific">Shewanella benthica</name>
    <dbReference type="NCBI Taxonomy" id="43661"/>
    <lineage>
        <taxon>Bacteria</taxon>
        <taxon>Pseudomonadati</taxon>
        <taxon>Pseudomonadota</taxon>
        <taxon>Gammaproteobacteria</taxon>
        <taxon>Alteromonadales</taxon>
        <taxon>Shewanellaceae</taxon>
        <taxon>Shewanella</taxon>
    </lineage>
</organism>
<dbReference type="AlphaFoldDB" id="A0A330LWB4"/>
<evidence type="ECO:0000313" key="2">
    <source>
        <dbReference type="EMBL" id="SQH74599.1"/>
    </source>
</evidence>
<protein>
    <submittedName>
        <fullName evidence="2">Uncharacterized protein</fullName>
    </submittedName>
</protein>
<keyword evidence="1" id="KW-0732">Signal</keyword>